<dbReference type="EMBL" id="CAJJDN010000010">
    <property type="protein sequence ID" value="CAD8056199.1"/>
    <property type="molecule type" value="Genomic_DNA"/>
</dbReference>
<evidence type="ECO:0000313" key="2">
    <source>
        <dbReference type="Proteomes" id="UP000692954"/>
    </source>
</evidence>
<evidence type="ECO:0000313" key="1">
    <source>
        <dbReference type="EMBL" id="CAD8056199.1"/>
    </source>
</evidence>
<proteinExistence type="predicted"/>
<comment type="caution">
    <text evidence="1">The sequence shown here is derived from an EMBL/GenBank/DDBJ whole genome shotgun (WGS) entry which is preliminary data.</text>
</comment>
<name>A0A8S1KMA6_9CILI</name>
<dbReference type="AlphaFoldDB" id="A0A8S1KMA6"/>
<keyword evidence="2" id="KW-1185">Reference proteome</keyword>
<accession>A0A8S1KMA6</accession>
<sequence length="84" mass="9597">MGCMQNQPISPELSILDINSPLYNSHNPALQPYSNYQYPAARLPTNQSEQSTQSKFIYNKGLTWSKNENQDQIFCSSLNSCPYF</sequence>
<gene>
    <name evidence="1" type="ORF">PSON_ATCC_30995.1.T0100116</name>
</gene>
<reference evidence="1" key="1">
    <citation type="submission" date="2021-01" db="EMBL/GenBank/DDBJ databases">
        <authorList>
            <consortium name="Genoscope - CEA"/>
            <person name="William W."/>
        </authorList>
    </citation>
    <scope>NUCLEOTIDE SEQUENCE</scope>
</reference>
<protein>
    <submittedName>
        <fullName evidence="1">Uncharacterized protein</fullName>
    </submittedName>
</protein>
<organism evidence="1 2">
    <name type="scientific">Paramecium sonneborni</name>
    <dbReference type="NCBI Taxonomy" id="65129"/>
    <lineage>
        <taxon>Eukaryota</taxon>
        <taxon>Sar</taxon>
        <taxon>Alveolata</taxon>
        <taxon>Ciliophora</taxon>
        <taxon>Intramacronucleata</taxon>
        <taxon>Oligohymenophorea</taxon>
        <taxon>Peniculida</taxon>
        <taxon>Parameciidae</taxon>
        <taxon>Paramecium</taxon>
    </lineage>
</organism>
<dbReference type="Proteomes" id="UP000692954">
    <property type="component" value="Unassembled WGS sequence"/>
</dbReference>
<dbReference type="OrthoDB" id="286740at2759"/>